<protein>
    <submittedName>
        <fullName evidence="1">Uncharacterized protein</fullName>
    </submittedName>
</protein>
<dbReference type="AlphaFoldDB" id="A0A127ZEN0"/>
<name>A0A127ZEN0_9BASI</name>
<proteinExistence type="predicted"/>
<gene>
    <name evidence="1" type="ORF">SPSC_04079</name>
</gene>
<dbReference type="EMBL" id="LK056676">
    <property type="protein sequence ID" value="CDU24578.1"/>
    <property type="molecule type" value="Genomic_DNA"/>
</dbReference>
<accession>A0A127ZEN0</accession>
<dbReference type="OrthoDB" id="2554028at2759"/>
<evidence type="ECO:0000313" key="1">
    <source>
        <dbReference type="EMBL" id="CDU24578.1"/>
    </source>
</evidence>
<reference evidence="1" key="1">
    <citation type="submission" date="2014-06" db="EMBL/GenBank/DDBJ databases">
        <authorList>
            <person name="Ju J."/>
            <person name="Zhang J."/>
        </authorList>
    </citation>
    <scope>NUCLEOTIDE SEQUENCE</scope>
    <source>
        <strain evidence="1">SscI8</strain>
    </source>
</reference>
<sequence>MRSHNFARAVLRSAARSDASSQQQIARSASLNLFPQRAAFQNGLRSAVVTAGSSTLRTFSSSSVGLKKKSKKNAFAAVEDDMLSEEQHQDDDFAQEEDDDLFGGVSDVSNAASGSSTGTTTASMSRVEFTKALEDYRASLEWESIDRGQFPSLSRWRNLAGHASDKEEFEALLELAKMYRDRVGSLGVESGSRFASRASKKRLPEVALNAFLDRYAYGLEYDLESLLVVQEGLARKLGRRNRDEILASAEIEGAPVQESDLLGVVPSENGANEKGAEEDGKAQAIKPRHELDMPLARAQLSIIDRMSILASLSSTLSSSSASSPTSQLDPFLISYLTQAYIRTFRLVSDRRRTATNPLTQILARTDKLVSLLTLSAQRILSSPSTASAVSPAQRSAILGRNLSTTLSYVAIRGQDKFKDPLSGQKLDPVRTLYRFMDRVDREKSNALVRKVEPLLQTYSSL</sequence>
<organism evidence="1">
    <name type="scientific">Sporisorium scitamineum</name>
    <dbReference type="NCBI Taxonomy" id="49012"/>
    <lineage>
        <taxon>Eukaryota</taxon>
        <taxon>Fungi</taxon>
        <taxon>Dikarya</taxon>
        <taxon>Basidiomycota</taxon>
        <taxon>Ustilaginomycotina</taxon>
        <taxon>Ustilaginomycetes</taxon>
        <taxon>Ustilaginales</taxon>
        <taxon>Ustilaginaceae</taxon>
        <taxon>Sporisorium</taxon>
    </lineage>
</organism>